<sequence length="433" mass="46971">MSFLQAVTLSLALTAASAATSATNAPKFSTIEPSLPEIQKAAATAASTTFDGSNYVKGEVFDRFYNIWLENTDFDKAAGQDGLKKLAKQGIVLTNYWALTHPSEPNYLASAGGDYFGLGDDEFIRVPANVSNVADLLDTKGISWAEYQEHAPYSGYQGFNFSNQQTYANDYVRKHNPLVLYDNVVNNDTRLARLQNYTEFHKAVDNKALPQWAFITPNMTNDGHDSTIEVAGNWAYNFLSPLLQNQYFTEKTLVVLTFDENETYEIPNRIWAVLLGDIPEELKGTTDDTYYDHYSLLSTVEANWGLPNLGRGDCGANVFQVVANKTGYANKKVDMSGKYNNQSVPGYFSDKSIPIPAPDLTCKGASGKGVLQAVIDTWGKSAGVTTRNNSSSNGSSNASSTAVPSQTNEQTNSALRASTAIGAVLIGAVAALL</sequence>
<dbReference type="EMBL" id="HG937694">
    <property type="protein sequence ID" value="CDP38154.1"/>
    <property type="molecule type" value="Genomic_DNA"/>
</dbReference>
<evidence type="ECO:0000256" key="1">
    <source>
        <dbReference type="ARBA" id="ARBA00000032"/>
    </source>
</evidence>
<feature type="region of interest" description="Disordered" evidence="4">
    <location>
        <begin position="384"/>
        <end position="411"/>
    </location>
</feature>
<keyword evidence="3" id="KW-0378">Hydrolase</keyword>
<accession>A0A060TBJ7</accession>
<evidence type="ECO:0000256" key="2">
    <source>
        <dbReference type="ARBA" id="ARBA00012646"/>
    </source>
</evidence>
<dbReference type="PANTHER" id="PTHR31956:SF8">
    <property type="entry name" value="ACID PHOSPHATASE PHOA (AFU_ORTHOLOGUE AFUA_1G03570)"/>
    <property type="match status" value="1"/>
</dbReference>
<name>A0A060TBJ7_BLAAD</name>
<keyword evidence="5" id="KW-0732">Signal</keyword>
<dbReference type="EC" id="3.1.3.2" evidence="2"/>
<comment type="catalytic activity">
    <reaction evidence="1">
        <text>a phosphate monoester + H2O = an alcohol + phosphate</text>
        <dbReference type="Rhea" id="RHEA:15017"/>
        <dbReference type="ChEBI" id="CHEBI:15377"/>
        <dbReference type="ChEBI" id="CHEBI:30879"/>
        <dbReference type="ChEBI" id="CHEBI:43474"/>
        <dbReference type="ChEBI" id="CHEBI:67140"/>
        <dbReference type="EC" id="3.1.3.2"/>
    </reaction>
</comment>
<evidence type="ECO:0000256" key="5">
    <source>
        <dbReference type="SAM" id="SignalP"/>
    </source>
</evidence>
<dbReference type="AlphaFoldDB" id="A0A060TBJ7"/>
<dbReference type="InterPro" id="IPR017850">
    <property type="entry name" value="Alkaline_phosphatase_core_sf"/>
</dbReference>
<evidence type="ECO:0000313" key="6">
    <source>
        <dbReference type="EMBL" id="CDP38154.1"/>
    </source>
</evidence>
<feature type="chain" id="PRO_5001592155" description="acid phosphatase" evidence="5">
    <location>
        <begin position="19"/>
        <end position="433"/>
    </location>
</feature>
<dbReference type="Pfam" id="PF04185">
    <property type="entry name" value="Phosphoesterase"/>
    <property type="match status" value="1"/>
</dbReference>
<evidence type="ECO:0000256" key="4">
    <source>
        <dbReference type="SAM" id="MobiDB-lite"/>
    </source>
</evidence>
<dbReference type="PhylomeDB" id="A0A060TBJ7"/>
<feature type="compositionally biased region" description="Polar residues" evidence="4">
    <location>
        <begin position="401"/>
        <end position="411"/>
    </location>
</feature>
<organism evidence="6">
    <name type="scientific">Blastobotrys adeninivorans</name>
    <name type="common">Yeast</name>
    <name type="synonym">Arxula adeninivorans</name>
    <dbReference type="NCBI Taxonomy" id="409370"/>
    <lineage>
        <taxon>Eukaryota</taxon>
        <taxon>Fungi</taxon>
        <taxon>Dikarya</taxon>
        <taxon>Ascomycota</taxon>
        <taxon>Saccharomycotina</taxon>
        <taxon>Dipodascomycetes</taxon>
        <taxon>Dipodascales</taxon>
        <taxon>Trichomonascaceae</taxon>
        <taxon>Blastobotrys</taxon>
    </lineage>
</organism>
<reference evidence="6" key="1">
    <citation type="submission" date="2014-02" db="EMBL/GenBank/DDBJ databases">
        <authorList>
            <person name="Genoscope - CEA"/>
        </authorList>
    </citation>
    <scope>NUCLEOTIDE SEQUENCE</scope>
    <source>
        <strain evidence="6">LS3</strain>
    </source>
</reference>
<protein>
    <recommendedName>
        <fullName evidence="2">acid phosphatase</fullName>
        <ecNumber evidence="2">3.1.3.2</ecNumber>
    </recommendedName>
</protein>
<dbReference type="GO" id="GO:0003993">
    <property type="term" value="F:acid phosphatase activity"/>
    <property type="evidence" value="ECO:0007669"/>
    <property type="project" value="UniProtKB-EC"/>
</dbReference>
<gene>
    <name evidence="6" type="ORF">GNLVRS02_ARAD1D28248g</name>
</gene>
<dbReference type="PANTHER" id="PTHR31956">
    <property type="entry name" value="NON-SPECIFIC PHOSPHOLIPASE C4-RELATED"/>
    <property type="match status" value="1"/>
</dbReference>
<feature type="compositionally biased region" description="Low complexity" evidence="4">
    <location>
        <begin position="388"/>
        <end position="400"/>
    </location>
</feature>
<dbReference type="FunFam" id="3.40.720.10:FF:000043">
    <property type="entry name" value="Acid phosphatase PHOa"/>
    <property type="match status" value="1"/>
</dbReference>
<feature type="signal peptide" evidence="5">
    <location>
        <begin position="1"/>
        <end position="18"/>
    </location>
</feature>
<dbReference type="GO" id="GO:0009395">
    <property type="term" value="P:phospholipid catabolic process"/>
    <property type="evidence" value="ECO:0007669"/>
    <property type="project" value="TreeGrafter"/>
</dbReference>
<dbReference type="InterPro" id="IPR007312">
    <property type="entry name" value="Phosphoesterase"/>
</dbReference>
<dbReference type="Gene3D" id="3.40.720.10">
    <property type="entry name" value="Alkaline Phosphatase, subunit A"/>
    <property type="match status" value="1"/>
</dbReference>
<proteinExistence type="predicted"/>
<reference evidence="6" key="2">
    <citation type="submission" date="2014-06" db="EMBL/GenBank/DDBJ databases">
        <title>The complete genome of Blastobotrys (Arxula) adeninivorans LS3 - a yeast of biotechnological interest.</title>
        <authorList>
            <person name="Kunze G."/>
            <person name="Gaillardin C."/>
            <person name="Czernicka M."/>
            <person name="Durrens P."/>
            <person name="Martin T."/>
            <person name="Boer E."/>
            <person name="Gabaldon T."/>
            <person name="Cruz J."/>
            <person name="Talla E."/>
            <person name="Marck C."/>
            <person name="Goffeau A."/>
            <person name="Barbe V."/>
            <person name="Baret P."/>
            <person name="Baronian K."/>
            <person name="Beier S."/>
            <person name="Bleykasten C."/>
            <person name="Bode R."/>
            <person name="Casaregola S."/>
            <person name="Despons L."/>
            <person name="Fairhead C."/>
            <person name="Giersberg M."/>
            <person name="Gierski P."/>
            <person name="Hahnel U."/>
            <person name="Hartmann A."/>
            <person name="Jankowska D."/>
            <person name="Jubin C."/>
            <person name="Jung P."/>
            <person name="Lafontaine I."/>
            <person name="Leh-Louis V."/>
            <person name="Lemaire M."/>
            <person name="Marcet-Houben M."/>
            <person name="Mascher M."/>
            <person name="Morel G."/>
            <person name="Richard G.-F."/>
            <person name="Riechen J."/>
            <person name="Sacerdot C."/>
            <person name="Sarkar A."/>
            <person name="Savel G."/>
            <person name="Schacherer J."/>
            <person name="Sherman D."/>
            <person name="Straub M.-L."/>
            <person name="Stein N."/>
            <person name="Thierry A."/>
            <person name="Trautwein-Schult A."/>
            <person name="Westhof E."/>
            <person name="Worch S."/>
            <person name="Dujon B."/>
            <person name="Souciet J.-L."/>
            <person name="Wincker P."/>
            <person name="Scholz U."/>
            <person name="Neuveglise N."/>
        </authorList>
    </citation>
    <scope>NUCLEOTIDE SEQUENCE</scope>
    <source>
        <strain evidence="6">LS3</strain>
    </source>
</reference>
<evidence type="ECO:0000256" key="3">
    <source>
        <dbReference type="ARBA" id="ARBA00022801"/>
    </source>
</evidence>